<name>A0A371EBM8_MUCPR</name>
<comment type="caution">
    <text evidence="2">The sequence shown here is derived from an EMBL/GenBank/DDBJ whole genome shotgun (WGS) entry which is preliminary data.</text>
</comment>
<dbReference type="EMBL" id="QJKJ01014905">
    <property type="protein sequence ID" value="RDX63438.1"/>
    <property type="molecule type" value="Genomic_DNA"/>
</dbReference>
<evidence type="ECO:0000313" key="2">
    <source>
        <dbReference type="EMBL" id="RDX63438.1"/>
    </source>
</evidence>
<dbReference type="Proteomes" id="UP000257109">
    <property type="component" value="Unassembled WGS sequence"/>
</dbReference>
<gene>
    <name evidence="2" type="ORF">CR513_58132</name>
</gene>
<organism evidence="2 3">
    <name type="scientific">Mucuna pruriens</name>
    <name type="common">Velvet bean</name>
    <name type="synonym">Dolichos pruriens</name>
    <dbReference type="NCBI Taxonomy" id="157652"/>
    <lineage>
        <taxon>Eukaryota</taxon>
        <taxon>Viridiplantae</taxon>
        <taxon>Streptophyta</taxon>
        <taxon>Embryophyta</taxon>
        <taxon>Tracheophyta</taxon>
        <taxon>Spermatophyta</taxon>
        <taxon>Magnoliopsida</taxon>
        <taxon>eudicotyledons</taxon>
        <taxon>Gunneridae</taxon>
        <taxon>Pentapetalae</taxon>
        <taxon>rosids</taxon>
        <taxon>fabids</taxon>
        <taxon>Fabales</taxon>
        <taxon>Fabaceae</taxon>
        <taxon>Papilionoideae</taxon>
        <taxon>50 kb inversion clade</taxon>
        <taxon>NPAAA clade</taxon>
        <taxon>indigoferoid/millettioid clade</taxon>
        <taxon>Phaseoleae</taxon>
        <taxon>Mucuna</taxon>
    </lineage>
</organism>
<feature type="region of interest" description="Disordered" evidence="1">
    <location>
        <begin position="123"/>
        <end position="151"/>
    </location>
</feature>
<dbReference type="AlphaFoldDB" id="A0A371EBM8"/>
<feature type="compositionally biased region" description="Polar residues" evidence="1">
    <location>
        <begin position="123"/>
        <end position="148"/>
    </location>
</feature>
<evidence type="ECO:0000256" key="1">
    <source>
        <dbReference type="SAM" id="MobiDB-lite"/>
    </source>
</evidence>
<reference evidence="2" key="1">
    <citation type="submission" date="2018-05" db="EMBL/GenBank/DDBJ databases">
        <title>Draft genome of Mucuna pruriens seed.</title>
        <authorList>
            <person name="Nnadi N.E."/>
            <person name="Vos R."/>
            <person name="Hasami M.H."/>
            <person name="Devisetty U.K."/>
            <person name="Aguiy J.C."/>
        </authorList>
    </citation>
    <scope>NUCLEOTIDE SEQUENCE [LARGE SCALE GENOMIC DNA]</scope>
    <source>
        <strain evidence="2">JCA_2017</strain>
    </source>
</reference>
<protein>
    <submittedName>
        <fullName evidence="2">Uncharacterized protein</fullName>
    </submittedName>
</protein>
<proteinExistence type="predicted"/>
<sequence length="419" mass="47438">MLIALLQLQEGGHLLKHSKQNFCIHGCNHRDKVNMHETISCKEWMKTLHTNPKKEQYARHNDPQKPLGIRLFISFLFSPRASQFITTISSFPAFQEKPYLLAWVHYLTLAYFITGSPSNGSYGSSTPNDVVASGSSAQGNQPPRNATPETGEEFPFKVWFCETENNDTSRESPLWIDPNVMKFFFVCTHPNSLMGVADAICRRSPWCIEWLGDTKAPFFHFYDTLPLELGIKLPFTHFERSVFRVLNIAPTQLHPNSWTFVRAFELLCEDIGGGTFAECLFLVFLAPSGGESRLDLSKQPIEAEIIEAFRREGPNLLIDNYGDSFFPLYWTSRPTVSITVHRDDLEEWEEEFVEELSHFHTLYSIKLIKNKPEPSCPVEEASHAPSTIVLDSLEGSPTQADTNLDGVQKCVAVEGAIDD</sequence>
<feature type="non-terminal residue" evidence="2">
    <location>
        <position position="1"/>
    </location>
</feature>
<evidence type="ECO:0000313" key="3">
    <source>
        <dbReference type="Proteomes" id="UP000257109"/>
    </source>
</evidence>
<accession>A0A371EBM8</accession>
<dbReference type="OrthoDB" id="1436878at2759"/>
<keyword evidence="3" id="KW-1185">Reference proteome</keyword>